<evidence type="ECO:0000256" key="10">
    <source>
        <dbReference type="SAM" id="Phobius"/>
    </source>
</evidence>
<dbReference type="EMBL" id="JADGJQ010000020">
    <property type="protein sequence ID" value="KAJ3179677.1"/>
    <property type="molecule type" value="Genomic_DNA"/>
</dbReference>
<evidence type="ECO:0000256" key="8">
    <source>
        <dbReference type="PIRNR" id="PIRNR017207"/>
    </source>
</evidence>
<keyword evidence="5" id="KW-0256">Endoplasmic reticulum</keyword>
<comment type="similarity">
    <text evidence="2 8">Belongs to the EMC4 family.</text>
</comment>
<reference evidence="11" key="1">
    <citation type="submission" date="2020-05" db="EMBL/GenBank/DDBJ databases">
        <title>Phylogenomic resolution of chytrid fungi.</title>
        <authorList>
            <person name="Stajich J.E."/>
            <person name="Amses K."/>
            <person name="Simmons R."/>
            <person name="Seto K."/>
            <person name="Myers J."/>
            <person name="Bonds A."/>
            <person name="Quandt C.A."/>
            <person name="Barry K."/>
            <person name="Liu P."/>
            <person name="Grigoriev I."/>
            <person name="Longcore J.E."/>
            <person name="James T.Y."/>
        </authorList>
    </citation>
    <scope>NUCLEOTIDE SEQUENCE</scope>
    <source>
        <strain evidence="11">JEL0379</strain>
    </source>
</reference>
<protein>
    <recommendedName>
        <fullName evidence="3 8">ER membrane protein complex subunit 4</fullName>
    </recommendedName>
</protein>
<feature type="transmembrane region" description="Helical" evidence="10">
    <location>
        <begin position="80"/>
        <end position="102"/>
    </location>
</feature>
<comment type="caution">
    <text evidence="11">The sequence shown here is derived from an EMBL/GenBank/DDBJ whole genome shotgun (WGS) entry which is preliminary data.</text>
</comment>
<dbReference type="Proteomes" id="UP001212152">
    <property type="component" value="Unassembled WGS sequence"/>
</dbReference>
<keyword evidence="4 10" id="KW-0812">Transmembrane</keyword>
<gene>
    <name evidence="11" type="ORF">HDU87_002883</name>
</gene>
<evidence type="ECO:0000313" key="12">
    <source>
        <dbReference type="Proteomes" id="UP001212152"/>
    </source>
</evidence>
<keyword evidence="12" id="KW-1185">Reference proteome</keyword>
<dbReference type="PIRSF" id="PIRSF017207">
    <property type="entry name" value="UCP017207_TM-p85"/>
    <property type="match status" value="1"/>
</dbReference>
<sequence length="197" mass="21415">MSSVNKWTFDLVGNSGKNASRNAKLDPPGFGETRELAKNVKSQQSAEEAEERDNQIANLKMKKAWETSLAPAKSIPMNAIMLYMSGNSIQIFSVMVTVMLLWNSLKAIMGTNTVYERFSTRAPGTEPKGLNALLSLASDPLIMPKIVYVLMQGGCVALGVWKCGAMGLLPTSSSDWLAFLEPKKVLEQSFGGAVSFM</sequence>
<evidence type="ECO:0000256" key="9">
    <source>
        <dbReference type="SAM" id="MobiDB-lite"/>
    </source>
</evidence>
<accession>A0AAD5TNC2</accession>
<feature type="region of interest" description="Disordered" evidence="9">
    <location>
        <begin position="1"/>
        <end position="51"/>
    </location>
</feature>
<evidence type="ECO:0000256" key="3">
    <source>
        <dbReference type="ARBA" id="ARBA00020820"/>
    </source>
</evidence>
<evidence type="ECO:0000256" key="5">
    <source>
        <dbReference type="ARBA" id="ARBA00022824"/>
    </source>
</evidence>
<evidence type="ECO:0000256" key="4">
    <source>
        <dbReference type="ARBA" id="ARBA00022692"/>
    </source>
</evidence>
<dbReference type="InterPro" id="IPR009445">
    <property type="entry name" value="TMEM85/Emc4"/>
</dbReference>
<comment type="subcellular location">
    <subcellularLocation>
        <location evidence="1">Endoplasmic reticulum membrane</location>
        <topology evidence="1">Multi-pass membrane protein</topology>
    </subcellularLocation>
</comment>
<evidence type="ECO:0000256" key="7">
    <source>
        <dbReference type="ARBA" id="ARBA00023136"/>
    </source>
</evidence>
<evidence type="ECO:0000256" key="2">
    <source>
        <dbReference type="ARBA" id="ARBA00007715"/>
    </source>
</evidence>
<dbReference type="AlphaFoldDB" id="A0AAD5TNC2"/>
<dbReference type="PANTHER" id="PTHR19315">
    <property type="entry name" value="ER MEMBRANE PROTEIN COMPLEX SUBUNIT 4"/>
    <property type="match status" value="1"/>
</dbReference>
<evidence type="ECO:0000256" key="6">
    <source>
        <dbReference type="ARBA" id="ARBA00022989"/>
    </source>
</evidence>
<evidence type="ECO:0000256" key="1">
    <source>
        <dbReference type="ARBA" id="ARBA00004477"/>
    </source>
</evidence>
<dbReference type="Pfam" id="PF06417">
    <property type="entry name" value="EMC4"/>
    <property type="match status" value="1"/>
</dbReference>
<organism evidence="11 12">
    <name type="scientific">Geranomyces variabilis</name>
    <dbReference type="NCBI Taxonomy" id="109894"/>
    <lineage>
        <taxon>Eukaryota</taxon>
        <taxon>Fungi</taxon>
        <taxon>Fungi incertae sedis</taxon>
        <taxon>Chytridiomycota</taxon>
        <taxon>Chytridiomycota incertae sedis</taxon>
        <taxon>Chytridiomycetes</taxon>
        <taxon>Spizellomycetales</taxon>
        <taxon>Powellomycetaceae</taxon>
        <taxon>Geranomyces</taxon>
    </lineage>
</organism>
<keyword evidence="6 10" id="KW-1133">Transmembrane helix</keyword>
<name>A0AAD5TNC2_9FUNG</name>
<proteinExistence type="inferred from homology"/>
<keyword evidence="7 8" id="KW-0472">Membrane</keyword>
<dbReference type="GO" id="GO:0005789">
    <property type="term" value="C:endoplasmic reticulum membrane"/>
    <property type="evidence" value="ECO:0007669"/>
    <property type="project" value="UniProtKB-SubCell"/>
</dbReference>
<evidence type="ECO:0000313" key="11">
    <source>
        <dbReference type="EMBL" id="KAJ3179677.1"/>
    </source>
</evidence>